<dbReference type="PROSITE" id="PS00198">
    <property type="entry name" value="4FE4S_FER_1"/>
    <property type="match status" value="1"/>
</dbReference>
<evidence type="ECO:0000313" key="8">
    <source>
        <dbReference type="EMBL" id="QUH23712.1"/>
    </source>
</evidence>
<dbReference type="PROSITE" id="PS51379">
    <property type="entry name" value="4FE4S_FER_2"/>
    <property type="match status" value="2"/>
</dbReference>
<keyword evidence="4" id="KW-0249">Electron transport</keyword>
<keyword evidence="2" id="KW-0004">4Fe-4S</keyword>
<evidence type="ECO:0000256" key="4">
    <source>
        <dbReference type="ARBA" id="ARBA00022982"/>
    </source>
</evidence>
<keyword evidence="1" id="KW-0813">Transport</keyword>
<dbReference type="InterPro" id="IPR017896">
    <property type="entry name" value="4Fe4S_Fe-S-bd"/>
</dbReference>
<evidence type="ECO:0000256" key="2">
    <source>
        <dbReference type="ARBA" id="ARBA00022485"/>
    </source>
</evidence>
<sequence>MKELVSRPELCNECMKCERNCPQNAIRVINGVPIFCMHCAPEKAPCLNICPEEAITEADGAIVILEDKCIGCGLCRDACPIGAVTMDEKGIASKCDLCIDLEEPCCVLSCPTKALLVDSEKIISEKREKITQELERLKGIMKH</sequence>
<dbReference type="GeneID" id="64820706"/>
<dbReference type="EMBL" id="CP058560">
    <property type="protein sequence ID" value="QUH23712.1"/>
    <property type="molecule type" value="Genomic_DNA"/>
</dbReference>
<keyword evidence="3" id="KW-0479">Metal-binding</keyword>
<dbReference type="GO" id="GO:0046872">
    <property type="term" value="F:metal ion binding"/>
    <property type="evidence" value="ECO:0007669"/>
    <property type="project" value="UniProtKB-KW"/>
</dbReference>
<keyword evidence="9" id="KW-1185">Reference proteome</keyword>
<evidence type="ECO:0000313" key="9">
    <source>
        <dbReference type="Proteomes" id="UP000681041"/>
    </source>
</evidence>
<dbReference type="RefSeq" id="WP_211532668.1">
    <property type="nucleotide sequence ID" value="NZ_CP058560.1"/>
</dbReference>
<gene>
    <name evidence="8" type="ORF">HYG87_08035</name>
</gene>
<evidence type="ECO:0000256" key="5">
    <source>
        <dbReference type="ARBA" id="ARBA00023004"/>
    </source>
</evidence>
<dbReference type="Proteomes" id="UP000681041">
    <property type="component" value="Chromosome"/>
</dbReference>
<keyword evidence="5" id="KW-0408">Iron</keyword>
<feature type="domain" description="4Fe-4S ferredoxin-type" evidence="7">
    <location>
        <begin position="2"/>
        <end position="31"/>
    </location>
</feature>
<dbReference type="GO" id="GO:0016491">
    <property type="term" value="F:oxidoreductase activity"/>
    <property type="evidence" value="ECO:0007669"/>
    <property type="project" value="UniProtKB-ARBA"/>
</dbReference>
<evidence type="ECO:0000256" key="3">
    <source>
        <dbReference type="ARBA" id="ARBA00022723"/>
    </source>
</evidence>
<dbReference type="GO" id="GO:0051539">
    <property type="term" value="F:4 iron, 4 sulfur cluster binding"/>
    <property type="evidence" value="ECO:0007669"/>
    <property type="project" value="UniProtKB-KW"/>
</dbReference>
<evidence type="ECO:0000256" key="1">
    <source>
        <dbReference type="ARBA" id="ARBA00022448"/>
    </source>
</evidence>
<reference evidence="8" key="1">
    <citation type="submission" date="2020-07" db="EMBL/GenBank/DDBJ databases">
        <title>Methanobacterium. sp. MethCan genome.</title>
        <authorList>
            <person name="Postec A."/>
            <person name="Quemeneur M."/>
        </authorList>
    </citation>
    <scope>NUCLEOTIDE SEQUENCE</scope>
    <source>
        <strain evidence="8">MethCAN</strain>
    </source>
</reference>
<organism evidence="8 9">
    <name type="scientific">Methanobacterium alkalithermotolerans</name>
    <dbReference type="NCBI Taxonomy" id="2731220"/>
    <lineage>
        <taxon>Archaea</taxon>
        <taxon>Methanobacteriati</taxon>
        <taxon>Methanobacteriota</taxon>
        <taxon>Methanomada group</taxon>
        <taxon>Methanobacteria</taxon>
        <taxon>Methanobacteriales</taxon>
        <taxon>Methanobacteriaceae</taxon>
        <taxon>Methanobacterium</taxon>
    </lineage>
</organism>
<dbReference type="OrthoDB" id="2837at2157"/>
<feature type="domain" description="4Fe-4S ferredoxin-type" evidence="7">
    <location>
        <begin position="60"/>
        <end position="89"/>
    </location>
</feature>
<keyword evidence="6" id="KW-0411">Iron-sulfur</keyword>
<dbReference type="AlphaFoldDB" id="A0A8T8K7B1"/>
<dbReference type="SUPFAM" id="SSF54862">
    <property type="entry name" value="4Fe-4S ferredoxins"/>
    <property type="match status" value="2"/>
</dbReference>
<name>A0A8T8K7B1_9EURY</name>
<protein>
    <submittedName>
        <fullName evidence="8">4Fe-4S dicluster domain-containing protein</fullName>
    </submittedName>
</protein>
<proteinExistence type="predicted"/>
<evidence type="ECO:0000259" key="7">
    <source>
        <dbReference type="PROSITE" id="PS51379"/>
    </source>
</evidence>
<dbReference type="Gene3D" id="3.30.70.20">
    <property type="match status" value="3"/>
</dbReference>
<dbReference type="InterPro" id="IPR050294">
    <property type="entry name" value="RnfB_subfamily"/>
</dbReference>
<dbReference type="PANTHER" id="PTHR42859:SF10">
    <property type="entry name" value="DIMETHYLSULFOXIDE REDUCTASE CHAIN B"/>
    <property type="match status" value="1"/>
</dbReference>
<accession>A0A8T8K7B1</accession>
<dbReference type="Pfam" id="PF00037">
    <property type="entry name" value="Fer4"/>
    <property type="match status" value="2"/>
</dbReference>
<evidence type="ECO:0000256" key="6">
    <source>
        <dbReference type="ARBA" id="ARBA00023014"/>
    </source>
</evidence>
<dbReference type="InterPro" id="IPR017900">
    <property type="entry name" value="4Fe4S_Fe_S_CS"/>
</dbReference>
<dbReference type="PANTHER" id="PTHR42859">
    <property type="entry name" value="OXIDOREDUCTASE"/>
    <property type="match status" value="1"/>
</dbReference>
<dbReference type="KEGG" id="meme:HYG87_08035"/>